<name>A0AAN8PUV9_PATCE</name>
<feature type="transmembrane region" description="Helical" evidence="8">
    <location>
        <begin position="412"/>
        <end position="432"/>
    </location>
</feature>
<dbReference type="PANTHER" id="PTHR35578:SF6">
    <property type="entry name" value="PROLINE-RICH TRANSMEMBRANE PROTEIN 4"/>
    <property type="match status" value="1"/>
</dbReference>
<keyword evidence="3 8" id="KW-0812">Transmembrane</keyword>
<keyword evidence="11" id="KW-1185">Reference proteome</keyword>
<evidence type="ECO:0000256" key="6">
    <source>
        <dbReference type="ARBA" id="ARBA00023136"/>
    </source>
</evidence>
<dbReference type="InterPro" id="IPR052836">
    <property type="entry name" value="PRRT_domain-containing"/>
</dbReference>
<evidence type="ECO:0000259" key="9">
    <source>
        <dbReference type="Pfam" id="PF25987"/>
    </source>
</evidence>
<evidence type="ECO:0000313" key="10">
    <source>
        <dbReference type="EMBL" id="KAK6177045.1"/>
    </source>
</evidence>
<dbReference type="PANTHER" id="PTHR35578">
    <property type="entry name" value="PROLINE-RICH TRANSMEMBRANE PROTEIN 4-RELATED"/>
    <property type="match status" value="1"/>
</dbReference>
<feature type="compositionally biased region" description="Basic residues" evidence="7">
    <location>
        <begin position="192"/>
        <end position="203"/>
    </location>
</feature>
<evidence type="ECO:0000256" key="8">
    <source>
        <dbReference type="SAM" id="Phobius"/>
    </source>
</evidence>
<feature type="transmembrane region" description="Helical" evidence="8">
    <location>
        <begin position="62"/>
        <end position="84"/>
    </location>
</feature>
<feature type="compositionally biased region" description="Low complexity" evidence="7">
    <location>
        <begin position="176"/>
        <end position="189"/>
    </location>
</feature>
<feature type="region of interest" description="Disordered" evidence="7">
    <location>
        <begin position="176"/>
        <end position="224"/>
    </location>
</feature>
<evidence type="ECO:0000256" key="7">
    <source>
        <dbReference type="SAM" id="MobiDB-lite"/>
    </source>
</evidence>
<proteinExistence type="predicted"/>
<protein>
    <recommendedName>
        <fullName evidence="9">Proline-rich transmembrane protein 3/4 domain-containing protein</fullName>
    </recommendedName>
</protein>
<feature type="transmembrane region" description="Helical" evidence="8">
    <location>
        <begin position="20"/>
        <end position="41"/>
    </location>
</feature>
<dbReference type="AlphaFoldDB" id="A0AAN8PUV9"/>
<evidence type="ECO:0000256" key="4">
    <source>
        <dbReference type="ARBA" id="ARBA00022729"/>
    </source>
</evidence>
<organism evidence="10 11">
    <name type="scientific">Patella caerulea</name>
    <name type="common">Rayed Mediterranean limpet</name>
    <dbReference type="NCBI Taxonomy" id="87958"/>
    <lineage>
        <taxon>Eukaryota</taxon>
        <taxon>Metazoa</taxon>
        <taxon>Spiralia</taxon>
        <taxon>Lophotrochozoa</taxon>
        <taxon>Mollusca</taxon>
        <taxon>Gastropoda</taxon>
        <taxon>Patellogastropoda</taxon>
        <taxon>Patelloidea</taxon>
        <taxon>Patellidae</taxon>
        <taxon>Patella</taxon>
    </lineage>
</organism>
<evidence type="ECO:0000256" key="2">
    <source>
        <dbReference type="ARBA" id="ARBA00022553"/>
    </source>
</evidence>
<dbReference type="InterPro" id="IPR059081">
    <property type="entry name" value="PRRT3-4"/>
</dbReference>
<gene>
    <name evidence="10" type="ORF">SNE40_015231</name>
</gene>
<evidence type="ECO:0000313" key="11">
    <source>
        <dbReference type="Proteomes" id="UP001347796"/>
    </source>
</evidence>
<feature type="domain" description="Proline-rich transmembrane protein 3/4" evidence="9">
    <location>
        <begin position="1"/>
        <end position="126"/>
    </location>
</feature>
<feature type="transmembrane region" description="Helical" evidence="8">
    <location>
        <begin position="366"/>
        <end position="392"/>
    </location>
</feature>
<comment type="subcellular location">
    <subcellularLocation>
        <location evidence="1">Membrane</location>
        <topology evidence="1">Multi-pass membrane protein</topology>
    </subcellularLocation>
</comment>
<accession>A0AAN8PUV9</accession>
<keyword evidence="2" id="KW-0597">Phosphoprotein</keyword>
<sequence length="453" mass="51236">MLRVFYLSVDPYGYSKVLSPVLVGVLSQLIYPLLCASYALIQIMLLRITRLDVGNSKLRNSTHLFASTLTYLFSIVLIEVIVFYENKAKILLIIDNGLFIAMALYLCISFICNGFRLSQYATETRRVRKQLDQFCVNKKTHPKISLSRSSTSLRLARPRLKITDEDRMTITIATDADTSSTDGDTTSNSYVRIRKRRHKRSSNVRKLPTSPSGTRSDLFDSTGLMSDESGMAGISDTSGGLDFQSPTSVNKLYIDFKQMEDSDEISRQLISEQSAAETCLQEGSDGECPAASSELYPVENGYLADTEIVMNSPKLSIQTNFQISQEGDDVSLDHDNINSILGDNLKSQPSSISLYRIRQGYMIQRAIQLTYCSTFMFLFAILLQLYTVFGVYGVLNRNYQPEPWPWFTFQTLFRLTELSIGFLLMAVLYLVLNHRNSRGRRKPHKNIARNCVV</sequence>
<dbReference type="Pfam" id="PF25987">
    <property type="entry name" value="PRRT3"/>
    <property type="match status" value="2"/>
</dbReference>
<evidence type="ECO:0000256" key="5">
    <source>
        <dbReference type="ARBA" id="ARBA00022989"/>
    </source>
</evidence>
<dbReference type="Proteomes" id="UP001347796">
    <property type="component" value="Unassembled WGS sequence"/>
</dbReference>
<evidence type="ECO:0000256" key="1">
    <source>
        <dbReference type="ARBA" id="ARBA00004141"/>
    </source>
</evidence>
<dbReference type="EMBL" id="JAZGQO010000010">
    <property type="protein sequence ID" value="KAK6177045.1"/>
    <property type="molecule type" value="Genomic_DNA"/>
</dbReference>
<keyword evidence="4" id="KW-0732">Signal</keyword>
<feature type="domain" description="Proline-rich transmembrane protein 3/4" evidence="9">
    <location>
        <begin position="363"/>
        <end position="438"/>
    </location>
</feature>
<keyword evidence="6 8" id="KW-0472">Membrane</keyword>
<reference evidence="10 11" key="1">
    <citation type="submission" date="2024-01" db="EMBL/GenBank/DDBJ databases">
        <title>The genome of the rayed Mediterranean limpet Patella caerulea (Linnaeus, 1758).</title>
        <authorList>
            <person name="Anh-Thu Weber A."/>
            <person name="Halstead-Nussloch G."/>
        </authorList>
    </citation>
    <scope>NUCLEOTIDE SEQUENCE [LARGE SCALE GENOMIC DNA]</scope>
    <source>
        <strain evidence="10">AATW-2023a</strain>
        <tissue evidence="10">Whole specimen</tissue>
    </source>
</reference>
<evidence type="ECO:0000256" key="3">
    <source>
        <dbReference type="ARBA" id="ARBA00022692"/>
    </source>
</evidence>
<keyword evidence="5 8" id="KW-1133">Transmembrane helix</keyword>
<comment type="caution">
    <text evidence="10">The sequence shown here is derived from an EMBL/GenBank/DDBJ whole genome shotgun (WGS) entry which is preliminary data.</text>
</comment>
<feature type="transmembrane region" description="Helical" evidence="8">
    <location>
        <begin position="90"/>
        <end position="115"/>
    </location>
</feature>